<dbReference type="Proteomes" id="UP000215313">
    <property type="component" value="Unassembled WGS sequence"/>
</dbReference>
<accession>A0AAE5K6H6</accession>
<dbReference type="AlphaFoldDB" id="A0AAE5K6H6"/>
<comment type="caution">
    <text evidence="2">The sequence shown here is derived from an EMBL/GenBank/DDBJ whole genome shotgun (WGS) entry which is preliminary data.</text>
</comment>
<sequence length="375" mass="42361">MIFRLMTYPANIGIVLFIGIAFSLIQLSYFYEIPSPLYITLLSTICIFHIFISIFFKRDVYVDKSNDGSSWKIFMIVSVVGFAIEFAVGGMPILVGRENAVTIPMFHVMFYSFIIMAVLMASVYGRKRDMVFSLTCAIVISALMLSRQMMIVSFIIAVIAIASKTRFTRKNKLCLLASFVAVIFAFGIIGNLRQQLSGDYINDYIYAVGGANADGMRIGDTMYWIWLYIASPVYNLIQNIDSYYQYGSRCNMSIAYGTCDGSYLLSVIIPDTISKYFSETFEIDMVMKHLNAGTAFSASARILGLTGIFIQIIFQLMLYIVGISLTTKRNRRAFVIYFSVLSFFMIFDNLFIKGEFFFVLIMLIFSGLLDCAKPG</sequence>
<feature type="transmembrane region" description="Helical" evidence="1">
    <location>
        <begin position="131"/>
        <end position="161"/>
    </location>
</feature>
<gene>
    <name evidence="2" type="ORF">CI727_01625</name>
</gene>
<feature type="transmembrane region" description="Helical" evidence="1">
    <location>
        <begin position="6"/>
        <end position="25"/>
    </location>
</feature>
<proteinExistence type="predicted"/>
<evidence type="ECO:0000256" key="1">
    <source>
        <dbReference type="SAM" id="Phobius"/>
    </source>
</evidence>
<evidence type="ECO:0000313" key="3">
    <source>
        <dbReference type="Proteomes" id="UP000215313"/>
    </source>
</evidence>
<feature type="transmembrane region" description="Helical" evidence="1">
    <location>
        <begin position="333"/>
        <end position="350"/>
    </location>
</feature>
<protein>
    <recommendedName>
        <fullName evidence="4">Oligosaccharide repeat unit polymerase</fullName>
    </recommendedName>
</protein>
<feature type="transmembrane region" description="Helical" evidence="1">
    <location>
        <begin position="173"/>
        <end position="192"/>
    </location>
</feature>
<keyword evidence="1" id="KW-1133">Transmembrane helix</keyword>
<feature type="transmembrane region" description="Helical" evidence="1">
    <location>
        <begin position="108"/>
        <end position="125"/>
    </location>
</feature>
<name>A0AAE5K6H6_SHISO</name>
<feature type="transmembrane region" description="Helical" evidence="1">
    <location>
        <begin position="37"/>
        <end position="56"/>
    </location>
</feature>
<organism evidence="2 3">
    <name type="scientific">Shigella sonnei</name>
    <dbReference type="NCBI Taxonomy" id="624"/>
    <lineage>
        <taxon>Bacteria</taxon>
        <taxon>Pseudomonadati</taxon>
        <taxon>Pseudomonadota</taxon>
        <taxon>Gammaproteobacteria</taxon>
        <taxon>Enterobacterales</taxon>
        <taxon>Enterobacteriaceae</taxon>
        <taxon>Shigella</taxon>
    </lineage>
</organism>
<keyword evidence="1" id="KW-0472">Membrane</keyword>
<feature type="transmembrane region" description="Helical" evidence="1">
    <location>
        <begin position="76"/>
        <end position="96"/>
    </location>
</feature>
<dbReference type="EMBL" id="NQBG01000013">
    <property type="protein sequence ID" value="OYG99716.1"/>
    <property type="molecule type" value="Genomic_DNA"/>
</dbReference>
<feature type="transmembrane region" description="Helical" evidence="1">
    <location>
        <begin position="302"/>
        <end position="321"/>
    </location>
</feature>
<keyword evidence="1" id="KW-0812">Transmembrane</keyword>
<reference evidence="2 3" key="1">
    <citation type="submission" date="2017-08" db="EMBL/GenBank/DDBJ databases">
        <authorList>
            <person name="Fouts D."/>
            <person name="Sutton G."/>
            <person name="Nguyen K."/>
            <person name="Thamlikitkul V."/>
        </authorList>
    </citation>
    <scope>NUCLEOTIDE SEQUENCE [LARGE SCALE GENOMIC DNA]</scope>
    <source>
        <strain evidence="2 3">ECH+15</strain>
    </source>
</reference>
<evidence type="ECO:0000313" key="2">
    <source>
        <dbReference type="EMBL" id="OYG99716.1"/>
    </source>
</evidence>
<evidence type="ECO:0008006" key="4">
    <source>
        <dbReference type="Google" id="ProtNLM"/>
    </source>
</evidence>